<keyword evidence="1" id="KW-0808">Transferase</keyword>
<dbReference type="RefSeq" id="WP_093607544.1">
    <property type="nucleotide sequence ID" value="NZ_FNFF01000001.1"/>
</dbReference>
<dbReference type="STRING" id="417292.SAMN05421806_1011204"/>
<dbReference type="AlphaFoldDB" id="A0A1G8V2C5"/>
<dbReference type="EMBL" id="FNFF01000001">
    <property type="protein sequence ID" value="SDJ60014.1"/>
    <property type="molecule type" value="Genomic_DNA"/>
</dbReference>
<sequence length="336" mass="36926">MDEPGGAAARRAALDHVLGLIAAAPWSELLVLRGSMVMPAWAGERAREPADLDFVVLPELRVPVDPLAPYPYLDRVDLAQEWPEALGGAAQYEIWSDGAEEYETRGLRPRVPPEGLYWEVEPAERPAVPPYDDLIERIRQQPQAPAGVLLDVERAAPDRLWGYIDDYWYDGGTGDGVPGVRVRIPWHTPGGRAGELQLDFALDERLPRPPVWTLIPRADGGAPTLIRTASRELSLAWKLLWLYADAASGDGPQPKDLYDAVLLAEDPRTRLTPALLRTVLRKFAAETPGGLSVDESAWARFRAAHPNARGSARSWAARLGDRVDGITARAAPIGRR</sequence>
<dbReference type="Proteomes" id="UP000199155">
    <property type="component" value="Unassembled WGS sequence"/>
</dbReference>
<dbReference type="OrthoDB" id="279684at2"/>
<dbReference type="Pfam" id="PF08843">
    <property type="entry name" value="AbiEii"/>
    <property type="match status" value="1"/>
</dbReference>
<organism evidence="1 2">
    <name type="scientific">Streptomyces indicus</name>
    <dbReference type="NCBI Taxonomy" id="417292"/>
    <lineage>
        <taxon>Bacteria</taxon>
        <taxon>Bacillati</taxon>
        <taxon>Actinomycetota</taxon>
        <taxon>Actinomycetes</taxon>
        <taxon>Kitasatosporales</taxon>
        <taxon>Streptomycetaceae</taxon>
        <taxon>Streptomyces</taxon>
    </lineage>
</organism>
<evidence type="ECO:0000313" key="1">
    <source>
        <dbReference type="EMBL" id="SDJ60014.1"/>
    </source>
</evidence>
<gene>
    <name evidence="1" type="ORF">SAMN05421806_1011204</name>
</gene>
<reference evidence="1 2" key="1">
    <citation type="submission" date="2016-10" db="EMBL/GenBank/DDBJ databases">
        <authorList>
            <person name="de Groot N.N."/>
        </authorList>
    </citation>
    <scope>NUCLEOTIDE SEQUENCE [LARGE SCALE GENOMIC DNA]</scope>
    <source>
        <strain evidence="1 2">CGMCC 4.5727</strain>
    </source>
</reference>
<accession>A0A1G8V2C5</accession>
<dbReference type="GO" id="GO:0016740">
    <property type="term" value="F:transferase activity"/>
    <property type="evidence" value="ECO:0007669"/>
    <property type="project" value="UniProtKB-KW"/>
</dbReference>
<keyword evidence="2" id="KW-1185">Reference proteome</keyword>
<proteinExistence type="predicted"/>
<dbReference type="InterPro" id="IPR014942">
    <property type="entry name" value="AbiEii"/>
</dbReference>
<protein>
    <submittedName>
        <fullName evidence="1">Nucleotidyl transferase AbiEii toxin, Type IV TA system</fullName>
    </submittedName>
</protein>
<evidence type="ECO:0000313" key="2">
    <source>
        <dbReference type="Proteomes" id="UP000199155"/>
    </source>
</evidence>
<name>A0A1G8V2C5_9ACTN</name>